<evidence type="ECO:0000256" key="1">
    <source>
        <dbReference type="ARBA" id="ARBA00005593"/>
    </source>
</evidence>
<dbReference type="PANTHER" id="PTHR11787:SF4">
    <property type="entry name" value="CHM, RAB ESCORT PROTEIN 1"/>
    <property type="match status" value="1"/>
</dbReference>
<name>A9V7Z0_MONBE</name>
<sequence>MAEDDVLKQPFDLAVEGTGLICSILAAAASRVGKRVIHADSRTSYGRQWACPNPSELGQLGAAYVATMARDSQAGSHLPKAFTRSLVICDLSGMVYLIWWCIARGLDPKHKCDVSSSNLLRNNTTRYLDFKPLAQLFQHDGEKATVVPYSKPTLMRDRLLSPRDKRVLVRFLQKVVSEASEAAAQPVSTDRTFVQYLQQDHGLSDSLCHLGTVSESSVMPGLKMSDKPKPPHAPVPTQIAAGLAAMARFMSSLGVYTETPLLLNMYGNAEIAQAFCRLSAVYGGIYMLQANAPAEPQRSHADEHEDSDVLIAPDSICRPAWTWQLGEFNVGCHRVVRTALPHKMPGRVVARLVAVTRHWPTCLDSQGCADLALLSLLYPAEAATPAAPPVEVDADSTTASADPIVFSATFTQSVAGVLDDCCYEENDGIVYVADRWDGTPSLDDAVQRAQRLFEFLFPGEEFLPPIPDPEDVVFDATERVVIKPATTAFGTMYLPMEAYCVDPTSQSLQVDKVLQDDLLHMVANNTAQHAVAQGRAEAQVVLAESQA</sequence>
<comment type="similarity">
    <text evidence="1">Belongs to the Rab GDI family.</text>
</comment>
<accession>A9V7Z0</accession>
<dbReference type="GO" id="GO:0005829">
    <property type="term" value="C:cytosol"/>
    <property type="evidence" value="ECO:0000318"/>
    <property type="project" value="GO_Central"/>
</dbReference>
<dbReference type="RefSeq" id="XP_001748779.1">
    <property type="nucleotide sequence ID" value="XM_001748727.1"/>
</dbReference>
<dbReference type="KEGG" id="mbr:MONBRDRAFT_28367"/>
<dbReference type="InterPro" id="IPR018203">
    <property type="entry name" value="GDP_dissociation_inhibitor"/>
</dbReference>
<dbReference type="eggNOG" id="KOG4405">
    <property type="taxonomic scope" value="Eukaryota"/>
</dbReference>
<evidence type="ECO:0000313" key="3">
    <source>
        <dbReference type="Proteomes" id="UP000001357"/>
    </source>
</evidence>
<proteinExistence type="inferred from homology"/>
<dbReference type="GO" id="GO:0016192">
    <property type="term" value="P:vesicle-mediated transport"/>
    <property type="evidence" value="ECO:0000318"/>
    <property type="project" value="GO_Central"/>
</dbReference>
<dbReference type="GO" id="GO:0005092">
    <property type="term" value="F:GDP-dissociation inhibitor activity"/>
    <property type="evidence" value="ECO:0007669"/>
    <property type="project" value="InterPro"/>
</dbReference>
<dbReference type="Pfam" id="PF00996">
    <property type="entry name" value="GDI"/>
    <property type="match status" value="1"/>
</dbReference>
<dbReference type="Proteomes" id="UP000001357">
    <property type="component" value="Unassembled WGS sequence"/>
</dbReference>
<dbReference type="FunFam" id="3.50.50.60:FF:000581">
    <property type="entry name" value="Rab GDP dissociation inhibitor, putative"/>
    <property type="match status" value="1"/>
</dbReference>
<dbReference type="Gene3D" id="3.50.50.60">
    <property type="entry name" value="FAD/NAD(P)-binding domain"/>
    <property type="match status" value="1"/>
</dbReference>
<gene>
    <name evidence="2" type="ORF">MONBRDRAFT_28367</name>
</gene>
<evidence type="ECO:0008006" key="4">
    <source>
        <dbReference type="Google" id="ProtNLM"/>
    </source>
</evidence>
<reference evidence="2 3" key="1">
    <citation type="journal article" date="2008" name="Nature">
        <title>The genome of the choanoflagellate Monosiga brevicollis and the origin of metazoans.</title>
        <authorList>
            <consortium name="JGI Sequencing"/>
            <person name="King N."/>
            <person name="Westbrook M.J."/>
            <person name="Young S.L."/>
            <person name="Kuo A."/>
            <person name="Abedin M."/>
            <person name="Chapman J."/>
            <person name="Fairclough S."/>
            <person name="Hellsten U."/>
            <person name="Isogai Y."/>
            <person name="Letunic I."/>
            <person name="Marr M."/>
            <person name="Pincus D."/>
            <person name="Putnam N."/>
            <person name="Rokas A."/>
            <person name="Wright K.J."/>
            <person name="Zuzow R."/>
            <person name="Dirks W."/>
            <person name="Good M."/>
            <person name="Goodstein D."/>
            <person name="Lemons D."/>
            <person name="Li W."/>
            <person name="Lyons J.B."/>
            <person name="Morris A."/>
            <person name="Nichols S."/>
            <person name="Richter D.J."/>
            <person name="Salamov A."/>
            <person name="Bork P."/>
            <person name="Lim W.A."/>
            <person name="Manning G."/>
            <person name="Miller W.T."/>
            <person name="McGinnis W."/>
            <person name="Shapiro H."/>
            <person name="Tjian R."/>
            <person name="Grigoriev I.V."/>
            <person name="Rokhsar D."/>
        </authorList>
    </citation>
    <scope>NUCLEOTIDE SEQUENCE [LARGE SCALE GENOMIC DNA]</scope>
    <source>
        <strain evidence="3">MX1 / ATCC 50154</strain>
    </source>
</reference>
<dbReference type="STRING" id="81824.A9V7Z0"/>
<dbReference type="GeneID" id="5894109"/>
<dbReference type="SUPFAM" id="SSF51905">
    <property type="entry name" value="FAD/NAD(P)-binding domain"/>
    <property type="match status" value="1"/>
</dbReference>
<organism evidence="2 3">
    <name type="scientific">Monosiga brevicollis</name>
    <name type="common">Choanoflagellate</name>
    <dbReference type="NCBI Taxonomy" id="81824"/>
    <lineage>
        <taxon>Eukaryota</taxon>
        <taxon>Choanoflagellata</taxon>
        <taxon>Craspedida</taxon>
        <taxon>Salpingoecidae</taxon>
        <taxon>Monosiga</taxon>
    </lineage>
</organism>
<dbReference type="InterPro" id="IPR036188">
    <property type="entry name" value="FAD/NAD-bd_sf"/>
</dbReference>
<dbReference type="AlphaFoldDB" id="A9V7Z0"/>
<dbReference type="FunCoup" id="A9V7Z0">
    <property type="interactions" value="1018"/>
</dbReference>
<dbReference type="InParanoid" id="A9V7Z0"/>
<dbReference type="GO" id="GO:0005968">
    <property type="term" value="C:Rab-protein geranylgeranyltransferase complex"/>
    <property type="evidence" value="ECO:0000318"/>
    <property type="project" value="GO_Central"/>
</dbReference>
<evidence type="ECO:0000313" key="2">
    <source>
        <dbReference type="EMBL" id="EDQ86389.1"/>
    </source>
</evidence>
<dbReference type="GO" id="GO:0005634">
    <property type="term" value="C:nucleus"/>
    <property type="evidence" value="ECO:0000318"/>
    <property type="project" value="GO_Central"/>
</dbReference>
<keyword evidence="3" id="KW-1185">Reference proteome</keyword>
<protein>
    <recommendedName>
        <fullName evidence="4">Rab proteins geranylgeranyltransferase component A</fullName>
    </recommendedName>
</protein>
<dbReference type="PANTHER" id="PTHR11787">
    <property type="entry name" value="RAB GDP-DISSOCIATION INHIBITOR"/>
    <property type="match status" value="1"/>
</dbReference>
<dbReference type="PRINTS" id="PR00891">
    <property type="entry name" value="RABGDIREP"/>
</dbReference>
<dbReference type="EMBL" id="CH991566">
    <property type="protein sequence ID" value="EDQ86389.1"/>
    <property type="molecule type" value="Genomic_DNA"/>
</dbReference>
<dbReference type="Gene3D" id="1.10.405.10">
    <property type="entry name" value="Guanine Nucleotide Dissociation Inhibitor, domain 1"/>
    <property type="match status" value="1"/>
</dbReference>
<dbReference type="GO" id="GO:0007264">
    <property type="term" value="P:small GTPase-mediated signal transduction"/>
    <property type="evidence" value="ECO:0007669"/>
    <property type="project" value="InterPro"/>
</dbReference>